<dbReference type="PANTHER" id="PTHR43597">
    <property type="entry name" value="SULFUR ACCEPTOR PROTEIN CSDE"/>
    <property type="match status" value="1"/>
</dbReference>
<evidence type="ECO:0000259" key="2">
    <source>
        <dbReference type="Pfam" id="PF02657"/>
    </source>
</evidence>
<reference evidence="3 4" key="1">
    <citation type="submission" date="2012-06" db="EMBL/GenBank/DDBJ databases">
        <title>Complete sequence of Thiocystis violascens DSM 198.</title>
        <authorList>
            <consortium name="US DOE Joint Genome Institute"/>
            <person name="Lucas S."/>
            <person name="Han J."/>
            <person name="Lapidus A."/>
            <person name="Cheng J.-F."/>
            <person name="Goodwin L."/>
            <person name="Pitluck S."/>
            <person name="Peters L."/>
            <person name="Ovchinnikova G."/>
            <person name="Teshima H."/>
            <person name="Detter J.C."/>
            <person name="Han C."/>
            <person name="Tapia R."/>
            <person name="Land M."/>
            <person name="Hauser L."/>
            <person name="Kyrpides N."/>
            <person name="Ivanova N."/>
            <person name="Pagani I."/>
            <person name="Vogl K."/>
            <person name="Liu Z."/>
            <person name="Frigaard N.-U."/>
            <person name="Bryant D."/>
            <person name="Woyke T."/>
        </authorList>
    </citation>
    <scope>NUCLEOTIDE SEQUENCE [LARGE SCALE GENOMIC DNA]</scope>
    <source>
        <strain evidence="4">ATCC 17096 / DSM 198 / 6111</strain>
    </source>
</reference>
<dbReference type="EMBL" id="CP003154">
    <property type="protein sequence ID" value="AFL75160.1"/>
    <property type="molecule type" value="Genomic_DNA"/>
</dbReference>
<dbReference type="Gene3D" id="3.90.1010.10">
    <property type="match status" value="1"/>
</dbReference>
<dbReference type="RefSeq" id="WP_014779569.1">
    <property type="nucleotide sequence ID" value="NC_018012.1"/>
</dbReference>
<proteinExistence type="inferred from homology"/>
<dbReference type="KEGG" id="tvi:Thivi_3286"/>
<protein>
    <submittedName>
        <fullName evidence="3">SufE protein probably involved in Fe-S center assembly</fullName>
    </submittedName>
</protein>
<keyword evidence="4" id="KW-1185">Reference proteome</keyword>
<evidence type="ECO:0000313" key="3">
    <source>
        <dbReference type="EMBL" id="AFL75160.1"/>
    </source>
</evidence>
<dbReference type="OrthoDB" id="9799320at2"/>
<accession>I3YDU2</accession>
<dbReference type="InterPro" id="IPR003808">
    <property type="entry name" value="Fe-S_metab-assoc_dom"/>
</dbReference>
<feature type="domain" description="Fe-S metabolism associated" evidence="2">
    <location>
        <begin position="11"/>
        <end position="134"/>
    </location>
</feature>
<comment type="similarity">
    <text evidence="1">Belongs to the SufE family.</text>
</comment>
<dbReference type="AlphaFoldDB" id="I3YDU2"/>
<dbReference type="STRING" id="765911.Thivi_3286"/>
<dbReference type="HOGENOM" id="CLU_124502_0_0_6"/>
<name>I3YDU2_THIV6</name>
<evidence type="ECO:0000256" key="1">
    <source>
        <dbReference type="ARBA" id="ARBA00010282"/>
    </source>
</evidence>
<dbReference type="SUPFAM" id="SSF82649">
    <property type="entry name" value="SufE/NifU"/>
    <property type="match status" value="1"/>
</dbReference>
<sequence length="137" mass="15691">MRHDDIQEIIDNFELLGDWDQRYQYLVELGERMPRMPVEDKTDANRVMECMSLVHVAAHPDPDRRGHLFYTGDCDTAIIKGVVALLVELFSGKTPADIESLDVDDLFKGLRLEEHLSPNRHVGVYAIVNKMKRQAQG</sequence>
<gene>
    <name evidence="3" type="ordered locus">Thivi_3286</name>
</gene>
<evidence type="ECO:0000313" key="4">
    <source>
        <dbReference type="Proteomes" id="UP000006062"/>
    </source>
</evidence>
<dbReference type="Proteomes" id="UP000006062">
    <property type="component" value="Chromosome"/>
</dbReference>
<dbReference type="eggNOG" id="COG2166">
    <property type="taxonomic scope" value="Bacteria"/>
</dbReference>
<dbReference type="PANTHER" id="PTHR43597:SF5">
    <property type="entry name" value="SUFE-LIKE PROTEIN 2, CHLOROPLASTIC"/>
    <property type="match status" value="1"/>
</dbReference>
<organism evidence="3 4">
    <name type="scientific">Thiocystis violascens (strain ATCC 17096 / DSM 198 / 6111)</name>
    <name type="common">Chromatium violascens</name>
    <dbReference type="NCBI Taxonomy" id="765911"/>
    <lineage>
        <taxon>Bacteria</taxon>
        <taxon>Pseudomonadati</taxon>
        <taxon>Pseudomonadota</taxon>
        <taxon>Gammaproteobacteria</taxon>
        <taxon>Chromatiales</taxon>
        <taxon>Chromatiaceae</taxon>
        <taxon>Thiocystis</taxon>
    </lineage>
</organism>
<dbReference type="Pfam" id="PF02657">
    <property type="entry name" value="SufE"/>
    <property type="match status" value="1"/>
</dbReference>